<reference evidence="1" key="1">
    <citation type="submission" date="2022-07" db="EMBL/GenBank/DDBJ databases">
        <title>Genome sequencing of Photobacterium atrarenae GJH2-4.</title>
        <authorList>
            <person name="Park S.-J."/>
        </authorList>
    </citation>
    <scope>NUCLEOTIDE SEQUENCE</scope>
    <source>
        <strain evidence="1">GJH2-4</strain>
    </source>
</reference>
<keyword evidence="2" id="KW-1185">Reference proteome</keyword>
<dbReference type="Proteomes" id="UP001057998">
    <property type="component" value="Chromosome 1"/>
</dbReference>
<proteinExistence type="predicted"/>
<name>A0ABY5GJ57_9GAMM</name>
<protein>
    <recommendedName>
        <fullName evidence="3">DUF1828 domain-containing protein</fullName>
    </recommendedName>
</protein>
<organism evidence="1 2">
    <name type="scientific">Photobacterium atrarenae</name>
    <dbReference type="NCBI Taxonomy" id="865757"/>
    <lineage>
        <taxon>Bacteria</taxon>
        <taxon>Pseudomonadati</taxon>
        <taxon>Pseudomonadota</taxon>
        <taxon>Gammaproteobacteria</taxon>
        <taxon>Vibrionales</taxon>
        <taxon>Vibrionaceae</taxon>
        <taxon>Photobacterium</taxon>
    </lineage>
</organism>
<dbReference type="RefSeq" id="WP_255390495.1">
    <property type="nucleotide sequence ID" value="NZ_CP101508.1"/>
</dbReference>
<dbReference type="EMBL" id="CP101508">
    <property type="protein sequence ID" value="UTV29161.1"/>
    <property type="molecule type" value="Genomic_DNA"/>
</dbReference>
<sequence>MDKEVQQNCDRLISALVTHFGVTRVQQDGGYILPDGRLLNLHRSDTDNRQYHRAVAALLPAEMQGACDELTIVNLMVATGVIRYEARGRVHTAVKPTQSQRRKLFELMKYSEQWFRVIASDSNGATIGDEVFKSPPAHELLQFFSACYDDSQKVYREDEFGIQPTDTGFALMFRPAQRQIGVYESDSDTMTVIPEFSNLLSLFERRVAQYQVFEPT</sequence>
<evidence type="ECO:0008006" key="3">
    <source>
        <dbReference type="Google" id="ProtNLM"/>
    </source>
</evidence>
<evidence type="ECO:0000313" key="2">
    <source>
        <dbReference type="Proteomes" id="UP001057998"/>
    </source>
</evidence>
<accession>A0ABY5GJ57</accession>
<gene>
    <name evidence="1" type="ORF">NNL38_08045</name>
</gene>
<evidence type="ECO:0000313" key="1">
    <source>
        <dbReference type="EMBL" id="UTV29161.1"/>
    </source>
</evidence>